<dbReference type="AlphaFoldDB" id="A0AAN9FDT7"/>
<reference evidence="1 2" key="1">
    <citation type="submission" date="2024-01" db="EMBL/GenBank/DDBJ databases">
        <title>The genomes of 5 underutilized Papilionoideae crops provide insights into root nodulation and disease resistanc.</title>
        <authorList>
            <person name="Yuan L."/>
        </authorList>
    </citation>
    <scope>NUCLEOTIDE SEQUENCE [LARGE SCALE GENOMIC DNA]</scope>
    <source>
        <strain evidence="1">ZHUSHIDOU_FW_LH</strain>
        <tissue evidence="1">Leaf</tissue>
    </source>
</reference>
<dbReference type="EMBL" id="JAYWIO010000003">
    <property type="protein sequence ID" value="KAK7273366.1"/>
    <property type="molecule type" value="Genomic_DNA"/>
</dbReference>
<evidence type="ECO:0000313" key="2">
    <source>
        <dbReference type="Proteomes" id="UP001372338"/>
    </source>
</evidence>
<evidence type="ECO:0000313" key="1">
    <source>
        <dbReference type="EMBL" id="KAK7273366.1"/>
    </source>
</evidence>
<keyword evidence="2" id="KW-1185">Reference proteome</keyword>
<sequence length="66" mass="7511">MSRCFTCPSNKMSNPLEVSNMWDCSTLTPSLSLLFSFLNREPSRSNADFSLLHSHSQISLLLQLLY</sequence>
<gene>
    <name evidence="1" type="ORF">RIF29_14415</name>
</gene>
<comment type="caution">
    <text evidence="1">The sequence shown here is derived from an EMBL/GenBank/DDBJ whole genome shotgun (WGS) entry which is preliminary data.</text>
</comment>
<proteinExistence type="predicted"/>
<name>A0AAN9FDT7_CROPI</name>
<dbReference type="Proteomes" id="UP001372338">
    <property type="component" value="Unassembled WGS sequence"/>
</dbReference>
<accession>A0AAN9FDT7</accession>
<protein>
    <submittedName>
        <fullName evidence="1">Uncharacterized protein</fullName>
    </submittedName>
</protein>
<organism evidence="1 2">
    <name type="scientific">Crotalaria pallida</name>
    <name type="common">Smooth rattlebox</name>
    <name type="synonym">Crotalaria striata</name>
    <dbReference type="NCBI Taxonomy" id="3830"/>
    <lineage>
        <taxon>Eukaryota</taxon>
        <taxon>Viridiplantae</taxon>
        <taxon>Streptophyta</taxon>
        <taxon>Embryophyta</taxon>
        <taxon>Tracheophyta</taxon>
        <taxon>Spermatophyta</taxon>
        <taxon>Magnoliopsida</taxon>
        <taxon>eudicotyledons</taxon>
        <taxon>Gunneridae</taxon>
        <taxon>Pentapetalae</taxon>
        <taxon>rosids</taxon>
        <taxon>fabids</taxon>
        <taxon>Fabales</taxon>
        <taxon>Fabaceae</taxon>
        <taxon>Papilionoideae</taxon>
        <taxon>50 kb inversion clade</taxon>
        <taxon>genistoids sensu lato</taxon>
        <taxon>core genistoids</taxon>
        <taxon>Crotalarieae</taxon>
        <taxon>Crotalaria</taxon>
    </lineage>
</organism>